<evidence type="ECO:0000313" key="2">
    <source>
        <dbReference type="EMBL" id="PWJ61019.1"/>
    </source>
</evidence>
<organism evidence="2 3">
    <name type="scientific">Rathayibacter iranicus NCPPB 2253 = VKM Ac-1602</name>
    <dbReference type="NCBI Taxonomy" id="1328868"/>
    <lineage>
        <taxon>Bacteria</taxon>
        <taxon>Bacillati</taxon>
        <taxon>Actinomycetota</taxon>
        <taxon>Actinomycetes</taxon>
        <taxon>Micrococcales</taxon>
        <taxon>Microbacteriaceae</taxon>
        <taxon>Rathayibacter</taxon>
    </lineage>
</organism>
<proteinExistence type="predicted"/>
<evidence type="ECO:0008006" key="4">
    <source>
        <dbReference type="Google" id="ProtNLM"/>
    </source>
</evidence>
<sequence length="115" mass="12778">MPRCTSWRFHDTDVAPANQLPAGRDHRVWRPCRNPVVKGVARCPDCEAALIVCPNPDIRIALAQEPDQTIELLEAMTTDPDHRVASAAEHALARLDSLEPPHRPATTPTDDDLWS</sequence>
<dbReference type="EMBL" id="QGDV01000021">
    <property type="protein sequence ID" value="PWJ61019.1"/>
    <property type="molecule type" value="Genomic_DNA"/>
</dbReference>
<gene>
    <name evidence="2" type="ORF">B0H03_12125</name>
</gene>
<evidence type="ECO:0000313" key="3">
    <source>
        <dbReference type="Proteomes" id="UP000245674"/>
    </source>
</evidence>
<keyword evidence="3" id="KW-1185">Reference proteome</keyword>
<name>A0ABX5LBY6_9MICO</name>
<feature type="region of interest" description="Disordered" evidence="1">
    <location>
        <begin position="93"/>
        <end position="115"/>
    </location>
</feature>
<dbReference type="Proteomes" id="UP000245674">
    <property type="component" value="Unassembled WGS sequence"/>
</dbReference>
<evidence type="ECO:0000256" key="1">
    <source>
        <dbReference type="SAM" id="MobiDB-lite"/>
    </source>
</evidence>
<protein>
    <recommendedName>
        <fullName evidence="4">HEAT repeat protein</fullName>
    </recommendedName>
</protein>
<feature type="compositionally biased region" description="Basic and acidic residues" evidence="1">
    <location>
        <begin position="93"/>
        <end position="102"/>
    </location>
</feature>
<comment type="caution">
    <text evidence="2">The sequence shown here is derived from an EMBL/GenBank/DDBJ whole genome shotgun (WGS) entry which is preliminary data.</text>
</comment>
<reference evidence="2 3" key="1">
    <citation type="submission" date="2018-03" db="EMBL/GenBank/DDBJ databases">
        <title>Genomic Encyclopedia of Type Strains, Phase III (KMG-III): the genomes of soil and plant-associated and newly described type strains.</title>
        <authorList>
            <person name="Whitman W."/>
        </authorList>
    </citation>
    <scope>NUCLEOTIDE SEQUENCE [LARGE SCALE GENOMIC DNA]</scope>
    <source>
        <strain evidence="2 3">VKM Ac-1602</strain>
    </source>
</reference>
<accession>A0ABX5LBY6</accession>